<reference evidence="2" key="1">
    <citation type="submission" date="2018-09" db="EMBL/GenBank/DDBJ databases">
        <authorList>
            <person name="Livingstone P.G."/>
            <person name="Whitworth D.E."/>
        </authorList>
    </citation>
    <scope>NUCLEOTIDE SEQUENCE [LARGE SCALE GENOMIC DNA]</scope>
    <source>
        <strain evidence="2">CA043D</strain>
    </source>
</reference>
<evidence type="ECO:0000313" key="2">
    <source>
        <dbReference type="Proteomes" id="UP000268313"/>
    </source>
</evidence>
<dbReference type="EMBL" id="RAWE01000141">
    <property type="protein sequence ID" value="RKG98487.1"/>
    <property type="molecule type" value="Genomic_DNA"/>
</dbReference>
<sequence length="72" mass="7948">MLMQLLPWAQVPQFSVPPHPSETSPQLAPSDVQFAGVHWQTLLVQELPEAHIPQFSVSPHPSATVPQFLPSD</sequence>
<proteinExistence type="predicted"/>
<comment type="caution">
    <text evidence="1">The sequence shown here is derived from an EMBL/GenBank/DDBJ whole genome shotgun (WGS) entry which is preliminary data.</text>
</comment>
<evidence type="ECO:0000313" key="1">
    <source>
        <dbReference type="EMBL" id="RKG98487.1"/>
    </source>
</evidence>
<organism evidence="1 2">
    <name type="scientific">Corallococcus carmarthensis</name>
    <dbReference type="NCBI Taxonomy" id="2316728"/>
    <lineage>
        <taxon>Bacteria</taxon>
        <taxon>Pseudomonadati</taxon>
        <taxon>Myxococcota</taxon>
        <taxon>Myxococcia</taxon>
        <taxon>Myxococcales</taxon>
        <taxon>Cystobacterineae</taxon>
        <taxon>Myxococcaceae</taxon>
        <taxon>Corallococcus</taxon>
    </lineage>
</organism>
<accession>A0A3A8JRR3</accession>
<dbReference type="AlphaFoldDB" id="A0A3A8JRR3"/>
<keyword evidence="2" id="KW-1185">Reference proteome</keyword>
<protein>
    <submittedName>
        <fullName evidence="1">Uncharacterized protein</fullName>
    </submittedName>
</protein>
<name>A0A3A8JRR3_9BACT</name>
<dbReference type="Proteomes" id="UP000268313">
    <property type="component" value="Unassembled WGS sequence"/>
</dbReference>
<gene>
    <name evidence="1" type="ORF">D7X32_29395</name>
</gene>